<feature type="domain" description="GGDEF" evidence="5">
    <location>
        <begin position="244"/>
        <end position="377"/>
    </location>
</feature>
<gene>
    <name evidence="6" type="ORF">RNA01_16610</name>
</gene>
<dbReference type="InterPro" id="IPR013767">
    <property type="entry name" value="PAS_fold"/>
</dbReference>
<evidence type="ECO:0000256" key="3">
    <source>
        <dbReference type="SAM" id="MobiDB-lite"/>
    </source>
</evidence>
<dbReference type="SMART" id="SM00091">
    <property type="entry name" value="PAS"/>
    <property type="match status" value="1"/>
</dbReference>
<keyword evidence="7" id="KW-1185">Reference proteome</keyword>
<dbReference type="AlphaFoldDB" id="A0A512HGZ6"/>
<dbReference type="InterPro" id="IPR035965">
    <property type="entry name" value="PAS-like_dom_sf"/>
</dbReference>
<dbReference type="Gene3D" id="3.30.70.270">
    <property type="match status" value="1"/>
</dbReference>
<feature type="compositionally biased region" description="Basic and acidic residues" evidence="3">
    <location>
        <begin position="375"/>
        <end position="388"/>
    </location>
</feature>
<dbReference type="InterPro" id="IPR050469">
    <property type="entry name" value="Diguanylate_Cyclase"/>
</dbReference>
<dbReference type="GO" id="GO:0006355">
    <property type="term" value="P:regulation of DNA-templated transcription"/>
    <property type="evidence" value="ECO:0007669"/>
    <property type="project" value="InterPro"/>
</dbReference>
<evidence type="ECO:0000259" key="5">
    <source>
        <dbReference type="PROSITE" id="PS50887"/>
    </source>
</evidence>
<dbReference type="EC" id="2.7.7.65" evidence="1"/>
<organism evidence="6 7">
    <name type="scientific">Ciceribacter naphthalenivorans</name>
    <dbReference type="NCBI Taxonomy" id="1118451"/>
    <lineage>
        <taxon>Bacteria</taxon>
        <taxon>Pseudomonadati</taxon>
        <taxon>Pseudomonadota</taxon>
        <taxon>Alphaproteobacteria</taxon>
        <taxon>Hyphomicrobiales</taxon>
        <taxon>Rhizobiaceae</taxon>
        <taxon>Ciceribacter</taxon>
    </lineage>
</organism>
<dbReference type="FunFam" id="3.30.70.270:FF:000001">
    <property type="entry name" value="Diguanylate cyclase domain protein"/>
    <property type="match status" value="1"/>
</dbReference>
<evidence type="ECO:0000259" key="4">
    <source>
        <dbReference type="PROSITE" id="PS50112"/>
    </source>
</evidence>
<dbReference type="InterPro" id="IPR000014">
    <property type="entry name" value="PAS"/>
</dbReference>
<feature type="region of interest" description="Disordered" evidence="3">
    <location>
        <begin position="375"/>
        <end position="397"/>
    </location>
</feature>
<dbReference type="PROSITE" id="PS50887">
    <property type="entry name" value="GGDEF"/>
    <property type="match status" value="1"/>
</dbReference>
<name>A0A512HGZ6_9HYPH</name>
<reference evidence="6 7" key="1">
    <citation type="submission" date="2019-07" db="EMBL/GenBank/DDBJ databases">
        <title>Whole genome shotgun sequence of Rhizobium naphthalenivorans NBRC 107585.</title>
        <authorList>
            <person name="Hosoyama A."/>
            <person name="Uohara A."/>
            <person name="Ohji S."/>
            <person name="Ichikawa N."/>
        </authorList>
    </citation>
    <scope>NUCLEOTIDE SEQUENCE [LARGE SCALE GENOMIC DNA]</scope>
    <source>
        <strain evidence="6 7">NBRC 107585</strain>
    </source>
</reference>
<dbReference type="Gene3D" id="3.30.450.20">
    <property type="entry name" value="PAS domain"/>
    <property type="match status" value="1"/>
</dbReference>
<dbReference type="CDD" id="cd00130">
    <property type="entry name" value="PAS"/>
    <property type="match status" value="1"/>
</dbReference>
<dbReference type="GO" id="GO:0052621">
    <property type="term" value="F:diguanylate cyclase activity"/>
    <property type="evidence" value="ECO:0007669"/>
    <property type="project" value="UniProtKB-EC"/>
</dbReference>
<dbReference type="SUPFAM" id="SSF55073">
    <property type="entry name" value="Nucleotide cyclase"/>
    <property type="match status" value="1"/>
</dbReference>
<dbReference type="EMBL" id="BJZP01000006">
    <property type="protein sequence ID" value="GEO84729.1"/>
    <property type="molecule type" value="Genomic_DNA"/>
</dbReference>
<comment type="caution">
    <text evidence="6">The sequence shown here is derived from an EMBL/GenBank/DDBJ whole genome shotgun (WGS) entry which is preliminary data.</text>
</comment>
<dbReference type="Pfam" id="PF00990">
    <property type="entry name" value="GGDEF"/>
    <property type="match status" value="1"/>
</dbReference>
<dbReference type="OrthoDB" id="9812260at2"/>
<dbReference type="InterPro" id="IPR000160">
    <property type="entry name" value="GGDEF_dom"/>
</dbReference>
<dbReference type="NCBIfam" id="TIGR00229">
    <property type="entry name" value="sensory_box"/>
    <property type="match status" value="1"/>
</dbReference>
<dbReference type="Proteomes" id="UP000321717">
    <property type="component" value="Unassembled WGS sequence"/>
</dbReference>
<evidence type="ECO:0000256" key="2">
    <source>
        <dbReference type="ARBA" id="ARBA00034247"/>
    </source>
</evidence>
<dbReference type="GO" id="GO:0005886">
    <property type="term" value="C:plasma membrane"/>
    <property type="evidence" value="ECO:0007669"/>
    <property type="project" value="TreeGrafter"/>
</dbReference>
<dbReference type="PANTHER" id="PTHR45138:SF9">
    <property type="entry name" value="DIGUANYLATE CYCLASE DGCM-RELATED"/>
    <property type="match status" value="1"/>
</dbReference>
<dbReference type="GO" id="GO:1902201">
    <property type="term" value="P:negative regulation of bacterial-type flagellum-dependent cell motility"/>
    <property type="evidence" value="ECO:0007669"/>
    <property type="project" value="TreeGrafter"/>
</dbReference>
<dbReference type="Pfam" id="PF00989">
    <property type="entry name" value="PAS"/>
    <property type="match status" value="1"/>
</dbReference>
<proteinExistence type="predicted"/>
<protein>
    <recommendedName>
        <fullName evidence="1">diguanylate cyclase</fullName>
        <ecNumber evidence="1">2.7.7.65</ecNumber>
    </recommendedName>
</protein>
<sequence length="397" mass="43199">MPEPEAVAPSANELALEKEVARLNKIILALMDRAERSASAQYSEYGQFQTTVLLEDQIRLRTAELTAALAEIEKANRALSFSEARFRGVVSQSIVGIAIVEDGKFSYTNAKFNQIFGYTADEIRQIAPADTVSVEDRAAVAESIRHRLTGELNEADYGFRGLRKDGAIIDLEMHGSVLEVDGKRLLISVLLDVTDRVRAARELEALQEALREQSIHDSLTGLYNRYHLEDFLDRELTAAGRAGGSVSVVMMDVDHFKAVNDHYGHLAGDEVLRAFGDVMKQHVRGSDMCCRFGGEEFLLVLPGSSQDVAAQRAEGLRRALAATRVVYNGEPISVTASFGVATFPRDGATLDQLVAAADGALYTAKATGRDRVCIGKTTRSGDDLEPGRGHQTKAATP</sequence>
<comment type="catalytic activity">
    <reaction evidence="2">
        <text>2 GTP = 3',3'-c-di-GMP + 2 diphosphate</text>
        <dbReference type="Rhea" id="RHEA:24898"/>
        <dbReference type="ChEBI" id="CHEBI:33019"/>
        <dbReference type="ChEBI" id="CHEBI:37565"/>
        <dbReference type="ChEBI" id="CHEBI:58805"/>
        <dbReference type="EC" id="2.7.7.65"/>
    </reaction>
</comment>
<dbReference type="PROSITE" id="PS50112">
    <property type="entry name" value="PAS"/>
    <property type="match status" value="1"/>
</dbReference>
<dbReference type="InterPro" id="IPR029787">
    <property type="entry name" value="Nucleotide_cyclase"/>
</dbReference>
<dbReference type="GO" id="GO:0043709">
    <property type="term" value="P:cell adhesion involved in single-species biofilm formation"/>
    <property type="evidence" value="ECO:0007669"/>
    <property type="project" value="TreeGrafter"/>
</dbReference>
<evidence type="ECO:0000313" key="7">
    <source>
        <dbReference type="Proteomes" id="UP000321717"/>
    </source>
</evidence>
<dbReference type="SMART" id="SM00267">
    <property type="entry name" value="GGDEF"/>
    <property type="match status" value="1"/>
</dbReference>
<dbReference type="SUPFAM" id="SSF55785">
    <property type="entry name" value="PYP-like sensor domain (PAS domain)"/>
    <property type="match status" value="1"/>
</dbReference>
<dbReference type="PANTHER" id="PTHR45138">
    <property type="entry name" value="REGULATORY COMPONENTS OF SENSORY TRANSDUCTION SYSTEM"/>
    <property type="match status" value="1"/>
</dbReference>
<evidence type="ECO:0000256" key="1">
    <source>
        <dbReference type="ARBA" id="ARBA00012528"/>
    </source>
</evidence>
<dbReference type="RefSeq" id="WP_147179495.1">
    <property type="nucleotide sequence ID" value="NZ_BJZP01000006.1"/>
</dbReference>
<dbReference type="NCBIfam" id="TIGR00254">
    <property type="entry name" value="GGDEF"/>
    <property type="match status" value="1"/>
</dbReference>
<dbReference type="InterPro" id="IPR043128">
    <property type="entry name" value="Rev_trsase/Diguanyl_cyclase"/>
</dbReference>
<accession>A0A512HGZ6</accession>
<evidence type="ECO:0000313" key="6">
    <source>
        <dbReference type="EMBL" id="GEO84729.1"/>
    </source>
</evidence>
<dbReference type="CDD" id="cd01949">
    <property type="entry name" value="GGDEF"/>
    <property type="match status" value="1"/>
</dbReference>
<feature type="domain" description="PAS" evidence="4">
    <location>
        <begin position="101"/>
        <end position="151"/>
    </location>
</feature>